<dbReference type="RefSeq" id="WP_013541465.1">
    <property type="nucleotide sequence ID" value="NC_014931.1"/>
</dbReference>
<feature type="binding site" evidence="11">
    <location>
        <position position="169"/>
    </location>
    <ligand>
        <name>NAD(+)</name>
        <dbReference type="ChEBI" id="CHEBI:57540"/>
    </ligand>
</feature>
<evidence type="ECO:0000313" key="14">
    <source>
        <dbReference type="Proteomes" id="UP000008917"/>
    </source>
</evidence>
<dbReference type="GO" id="GO:0003979">
    <property type="term" value="F:UDP-glucose 6-dehydrogenase activity"/>
    <property type="evidence" value="ECO:0007669"/>
    <property type="project" value="UniProtKB-EC"/>
</dbReference>
<dbReference type="NCBIfam" id="TIGR03026">
    <property type="entry name" value="NDP-sugDHase"/>
    <property type="match status" value="1"/>
</dbReference>
<dbReference type="HOGENOM" id="CLU_023810_1_2_4"/>
<feature type="binding site" evidence="10">
    <location>
        <begin position="166"/>
        <end position="169"/>
    </location>
    <ligand>
        <name>substrate</name>
    </ligand>
</feature>
<comment type="pathway">
    <text evidence="1">Nucleotide-sugar biosynthesis; UDP-alpha-D-glucuronate biosynthesis; UDP-alpha-D-glucuronate from UDP-alpha-D-glucose: step 1/1.</text>
</comment>
<evidence type="ECO:0000256" key="4">
    <source>
        <dbReference type="ARBA" id="ARBA00015132"/>
    </source>
</evidence>
<dbReference type="Gene3D" id="3.40.50.720">
    <property type="entry name" value="NAD(P)-binding Rossmann-like Domain"/>
    <property type="match status" value="2"/>
</dbReference>
<dbReference type="UniPathway" id="UPA00038">
    <property type="reaction ID" value="UER00491"/>
</dbReference>
<dbReference type="PANTHER" id="PTHR43750:SF3">
    <property type="entry name" value="UDP-GLUCOSE 6-DEHYDROGENASE TUAD"/>
    <property type="match status" value="1"/>
</dbReference>
<dbReference type="Pfam" id="PF03720">
    <property type="entry name" value="UDPG_MGDP_dh_C"/>
    <property type="match status" value="1"/>
</dbReference>
<comment type="similarity">
    <text evidence="2 8">Belongs to the UDP-glucose/GDP-mannose dehydrogenase family.</text>
</comment>
<feature type="binding site" evidence="11">
    <location>
        <position position="86"/>
    </location>
    <ligand>
        <name>NAD(+)</name>
        <dbReference type="ChEBI" id="CHEBI:57540"/>
    </ligand>
</feature>
<dbReference type="GO" id="GO:0051287">
    <property type="term" value="F:NAD binding"/>
    <property type="evidence" value="ECO:0007669"/>
    <property type="project" value="InterPro"/>
</dbReference>
<feature type="binding site" evidence="11">
    <location>
        <position position="35"/>
    </location>
    <ligand>
        <name>NAD(+)</name>
        <dbReference type="ChEBI" id="CHEBI:57540"/>
    </ligand>
</feature>
<dbReference type="InterPro" id="IPR036291">
    <property type="entry name" value="NAD(P)-bd_dom_sf"/>
</dbReference>
<dbReference type="InterPro" id="IPR028357">
    <property type="entry name" value="UDPglc_DH_bac"/>
</dbReference>
<dbReference type="InterPro" id="IPR008927">
    <property type="entry name" value="6-PGluconate_DH-like_C_sf"/>
</dbReference>
<dbReference type="PIRSF" id="PIRSF500134">
    <property type="entry name" value="UDPglc_DH_bac"/>
    <property type="match status" value="1"/>
</dbReference>
<proteinExistence type="inferred from homology"/>
<sequence>MKISVLGTGYVGLVTGSCLAEIGNEVVCFDVDERKVDILRSGGVPIHEDGLPQLIERNVRTGRLHFTTDVARAVHHGDLIFIAAGTPPGEDGSADLQYVLAAGRSIGRHMQGFKVVVEKSTVPVGTAGKLRAAIEEELSKRRSDGDHAAGSGLLALPVALVSNPEFLKEGAAVDDFMRPDRIVVGTEPGEAGQQAREVMTRLYAPFNRQRDRMIHMDVKAAEFTKYAANAMLATRISFMNELANLAEKVGVDIEQVRRGVGSDPRIGYSFLYAGLGYGGSCFPKDVQALVHTAAVHGQRLKVLEAVRAVNDAQKHVLVDKIVQRFGQDLRGRRFGVWGLAFKPDTDDMREAPSRVVVKALLQRGAEVVAHDPVAMAQAREALAGDLDGMPELLARLRYVDAPMEAVADADALVILTDWKVFKSPSFSALKAALRQPVIFDGRNLYEPEIRTQGFDYLAIGR</sequence>
<dbReference type="AlphaFoldDB" id="E6V7X6"/>
<name>E6V7X6_VARPE</name>
<dbReference type="InterPro" id="IPR017476">
    <property type="entry name" value="UDP-Glc/GDP-Man"/>
</dbReference>
<keyword evidence="6 8" id="KW-0520">NAD</keyword>
<dbReference type="OrthoDB" id="9803238at2"/>
<dbReference type="EC" id="1.1.1.22" evidence="3 8"/>
<dbReference type="SMART" id="SM00984">
    <property type="entry name" value="UDPG_MGDP_dh_C"/>
    <property type="match status" value="1"/>
</dbReference>
<feature type="binding site" evidence="10">
    <location>
        <begin position="270"/>
        <end position="274"/>
    </location>
    <ligand>
        <name>substrate</name>
    </ligand>
</feature>
<dbReference type="PROSITE" id="PS51257">
    <property type="entry name" value="PROKAR_LIPOPROTEIN"/>
    <property type="match status" value="1"/>
</dbReference>
<feature type="binding site" evidence="11">
    <location>
        <position position="284"/>
    </location>
    <ligand>
        <name>NAD(+)</name>
        <dbReference type="ChEBI" id="CHEBI:57540"/>
    </ligand>
</feature>
<reference evidence="13 14" key="2">
    <citation type="journal article" date="2013" name="Genome Announc.">
        <title>Genome of the Root-Associated Plant Growth-Promoting Bacterium Variovorax paradoxus Strain EPS.</title>
        <authorList>
            <person name="Han J.I."/>
            <person name="Spain J.C."/>
            <person name="Leadbetter J.R."/>
            <person name="Ovchinnikova G."/>
            <person name="Goodwin L.A."/>
            <person name="Han C.S."/>
            <person name="Woyke T."/>
            <person name="Davenport K.W."/>
            <person name="Orwin P.M."/>
        </authorList>
    </citation>
    <scope>NUCLEOTIDE SEQUENCE [LARGE SCALE GENOMIC DNA]</scope>
    <source>
        <strain evidence="13 14">EPS</strain>
    </source>
</reference>
<dbReference type="InterPro" id="IPR014027">
    <property type="entry name" value="UDP-Glc/GDP-Man_DH_C"/>
</dbReference>
<dbReference type="Proteomes" id="UP000008917">
    <property type="component" value="Chromosome"/>
</dbReference>
<dbReference type="SUPFAM" id="SSF51735">
    <property type="entry name" value="NAD(P)-binding Rossmann-fold domains"/>
    <property type="match status" value="1"/>
</dbReference>
<accession>E6V7X6</accession>
<dbReference type="PANTHER" id="PTHR43750">
    <property type="entry name" value="UDP-GLUCOSE 6-DEHYDROGENASE TUAD"/>
    <property type="match status" value="1"/>
</dbReference>
<evidence type="ECO:0000256" key="11">
    <source>
        <dbReference type="PIRSR" id="PIRSR500134-3"/>
    </source>
</evidence>
<feature type="binding site" evidence="10">
    <location>
        <position position="342"/>
    </location>
    <ligand>
        <name>substrate</name>
    </ligand>
</feature>
<reference evidence="14" key="1">
    <citation type="submission" date="2010-12" db="EMBL/GenBank/DDBJ databases">
        <title>Complete sequence of Variovorax paradoxus EPS.</title>
        <authorList>
            <consortium name="US DOE Joint Genome Institute"/>
            <person name="Lucas S."/>
            <person name="Copeland A."/>
            <person name="Lapidus A."/>
            <person name="Cheng J.-F."/>
            <person name="Goodwin L."/>
            <person name="Pitluck S."/>
            <person name="Teshima H."/>
            <person name="Detter J.C."/>
            <person name="Han C."/>
            <person name="Tapia R."/>
            <person name="Land M."/>
            <person name="Hauser L."/>
            <person name="Kyrpides N."/>
            <person name="Ivanova N."/>
            <person name="Ovchinnikova G."/>
            <person name="Orwin P."/>
            <person name="Han J.-I.G."/>
            <person name="Woyke T."/>
        </authorList>
    </citation>
    <scope>NUCLEOTIDE SEQUENCE [LARGE SCALE GENOMIC DNA]</scope>
    <source>
        <strain evidence="14">EPS</strain>
    </source>
</reference>
<dbReference type="PIRSF" id="PIRSF000124">
    <property type="entry name" value="UDPglc_GDPman_dh"/>
    <property type="match status" value="1"/>
</dbReference>
<feature type="domain" description="UDP-glucose/GDP-mannose dehydrogenase C-terminal" evidence="12">
    <location>
        <begin position="335"/>
        <end position="447"/>
    </location>
</feature>
<dbReference type="EMBL" id="CP002417">
    <property type="protein sequence ID" value="ADU37237.1"/>
    <property type="molecule type" value="Genomic_DNA"/>
</dbReference>
<dbReference type="InterPro" id="IPR001732">
    <property type="entry name" value="UDP-Glc/GDP-Man_DH_N"/>
</dbReference>
<feature type="binding site" evidence="11">
    <location>
        <position position="349"/>
    </location>
    <ligand>
        <name>NAD(+)</name>
        <dbReference type="ChEBI" id="CHEBI:57540"/>
    </ligand>
</feature>
<gene>
    <name evidence="13" type="ordered locus">Varpa_3050</name>
</gene>
<feature type="active site" description="Nucleophile" evidence="9">
    <location>
        <position position="281"/>
    </location>
</feature>
<evidence type="ECO:0000256" key="6">
    <source>
        <dbReference type="ARBA" id="ARBA00023027"/>
    </source>
</evidence>
<dbReference type="InterPro" id="IPR014026">
    <property type="entry name" value="UDP-Glc/GDP-Man_DH_dimer"/>
</dbReference>
<dbReference type="InterPro" id="IPR036220">
    <property type="entry name" value="UDP-Glc/GDP-Man_DH_C_sf"/>
</dbReference>
<dbReference type="Pfam" id="PF03721">
    <property type="entry name" value="UDPG_MGDP_dh_N"/>
    <property type="match status" value="1"/>
</dbReference>
<keyword evidence="5 8" id="KW-0560">Oxidoreductase</keyword>
<feature type="binding site" evidence="11">
    <location>
        <position position="121"/>
    </location>
    <ligand>
        <name>NAD(+)</name>
        <dbReference type="ChEBI" id="CHEBI:57540"/>
    </ligand>
</feature>
<feature type="binding site" evidence="10">
    <location>
        <position position="225"/>
    </location>
    <ligand>
        <name>substrate</name>
    </ligand>
</feature>
<dbReference type="SUPFAM" id="SSF48179">
    <property type="entry name" value="6-phosphogluconate dehydrogenase C-terminal domain-like"/>
    <property type="match status" value="1"/>
</dbReference>
<comment type="catalytic activity">
    <reaction evidence="7 8">
        <text>UDP-alpha-D-glucose + 2 NAD(+) + H2O = UDP-alpha-D-glucuronate + 2 NADH + 3 H(+)</text>
        <dbReference type="Rhea" id="RHEA:23596"/>
        <dbReference type="ChEBI" id="CHEBI:15377"/>
        <dbReference type="ChEBI" id="CHEBI:15378"/>
        <dbReference type="ChEBI" id="CHEBI:57540"/>
        <dbReference type="ChEBI" id="CHEBI:57945"/>
        <dbReference type="ChEBI" id="CHEBI:58052"/>
        <dbReference type="ChEBI" id="CHEBI:58885"/>
        <dbReference type="EC" id="1.1.1.22"/>
    </reaction>
</comment>
<feature type="binding site" evidence="11">
    <location>
        <position position="30"/>
    </location>
    <ligand>
        <name>NAD(+)</name>
        <dbReference type="ChEBI" id="CHEBI:57540"/>
    </ligand>
</feature>
<dbReference type="SUPFAM" id="SSF52413">
    <property type="entry name" value="UDP-glucose/GDP-mannose dehydrogenase C-terminal domain"/>
    <property type="match status" value="1"/>
</dbReference>
<dbReference type="GO" id="GO:0000271">
    <property type="term" value="P:polysaccharide biosynthetic process"/>
    <property type="evidence" value="ECO:0007669"/>
    <property type="project" value="InterPro"/>
</dbReference>
<evidence type="ECO:0000256" key="10">
    <source>
        <dbReference type="PIRSR" id="PIRSR500134-2"/>
    </source>
</evidence>
<protein>
    <recommendedName>
        <fullName evidence="4 8">UDP-glucose 6-dehydrogenase</fullName>
        <ecNumber evidence="3 8">1.1.1.22</ecNumber>
    </recommendedName>
</protein>
<dbReference type="STRING" id="595537.Varpa_3050"/>
<evidence type="ECO:0000256" key="2">
    <source>
        <dbReference type="ARBA" id="ARBA00006601"/>
    </source>
</evidence>
<dbReference type="Gene3D" id="1.20.5.100">
    <property type="entry name" value="Cytochrome c1, transmembrane anchor, C-terminal"/>
    <property type="match status" value="1"/>
</dbReference>
<dbReference type="GO" id="GO:0006065">
    <property type="term" value="P:UDP-glucuronate biosynthetic process"/>
    <property type="evidence" value="ECO:0007669"/>
    <property type="project" value="UniProtKB-UniPathway"/>
</dbReference>
<dbReference type="Pfam" id="PF00984">
    <property type="entry name" value="UDPG_MGDP_dh"/>
    <property type="match status" value="1"/>
</dbReference>
<evidence type="ECO:0000259" key="12">
    <source>
        <dbReference type="SMART" id="SM00984"/>
    </source>
</evidence>
<dbReference type="KEGG" id="vpe:Varpa_3050"/>
<evidence type="ECO:0000256" key="5">
    <source>
        <dbReference type="ARBA" id="ARBA00023002"/>
    </source>
</evidence>
<evidence type="ECO:0000256" key="8">
    <source>
        <dbReference type="PIRNR" id="PIRNR000124"/>
    </source>
</evidence>
<dbReference type="eggNOG" id="COG1004">
    <property type="taxonomic scope" value="Bacteria"/>
</dbReference>
<evidence type="ECO:0000313" key="13">
    <source>
        <dbReference type="EMBL" id="ADU37237.1"/>
    </source>
</evidence>
<evidence type="ECO:0000256" key="9">
    <source>
        <dbReference type="PIRSR" id="PIRSR500134-1"/>
    </source>
</evidence>
<feature type="binding site" evidence="10">
    <location>
        <position position="278"/>
    </location>
    <ligand>
        <name>substrate</name>
    </ligand>
</feature>
<evidence type="ECO:0000256" key="7">
    <source>
        <dbReference type="ARBA" id="ARBA00047473"/>
    </source>
</evidence>
<evidence type="ECO:0000256" key="1">
    <source>
        <dbReference type="ARBA" id="ARBA00004701"/>
    </source>
</evidence>
<evidence type="ECO:0000256" key="3">
    <source>
        <dbReference type="ARBA" id="ARBA00012954"/>
    </source>
</evidence>
<organism evidence="13 14">
    <name type="scientific">Variovorax paradoxus (strain EPS)</name>
    <dbReference type="NCBI Taxonomy" id="595537"/>
    <lineage>
        <taxon>Bacteria</taxon>
        <taxon>Pseudomonadati</taxon>
        <taxon>Pseudomonadota</taxon>
        <taxon>Betaproteobacteria</taxon>
        <taxon>Burkholderiales</taxon>
        <taxon>Comamonadaceae</taxon>
        <taxon>Variovorax</taxon>
    </lineage>
</organism>